<protein>
    <submittedName>
        <fullName evidence="1">Uncharacterized protein</fullName>
    </submittedName>
</protein>
<comment type="caution">
    <text evidence="1">The sequence shown here is derived from an EMBL/GenBank/DDBJ whole genome shotgun (WGS) entry which is preliminary data.</text>
</comment>
<dbReference type="Proteomes" id="UP000805193">
    <property type="component" value="Unassembled WGS sequence"/>
</dbReference>
<gene>
    <name evidence="1" type="ORF">HPB47_017336</name>
</gene>
<keyword evidence="2" id="KW-1185">Reference proteome</keyword>
<evidence type="ECO:0000313" key="1">
    <source>
        <dbReference type="EMBL" id="KAG0437677.1"/>
    </source>
</evidence>
<reference evidence="1 2" key="1">
    <citation type="journal article" date="2020" name="Cell">
        <title>Large-Scale Comparative Analyses of Tick Genomes Elucidate Their Genetic Diversity and Vector Capacities.</title>
        <authorList>
            <consortium name="Tick Genome and Microbiome Consortium (TIGMIC)"/>
            <person name="Jia N."/>
            <person name="Wang J."/>
            <person name="Shi W."/>
            <person name="Du L."/>
            <person name="Sun Y."/>
            <person name="Zhan W."/>
            <person name="Jiang J.F."/>
            <person name="Wang Q."/>
            <person name="Zhang B."/>
            <person name="Ji P."/>
            <person name="Bell-Sakyi L."/>
            <person name="Cui X.M."/>
            <person name="Yuan T.T."/>
            <person name="Jiang B.G."/>
            <person name="Yang W.F."/>
            <person name="Lam T.T."/>
            <person name="Chang Q.C."/>
            <person name="Ding S.J."/>
            <person name="Wang X.J."/>
            <person name="Zhu J.G."/>
            <person name="Ruan X.D."/>
            <person name="Zhao L."/>
            <person name="Wei J.T."/>
            <person name="Ye R.Z."/>
            <person name="Que T.C."/>
            <person name="Du C.H."/>
            <person name="Zhou Y.H."/>
            <person name="Cheng J.X."/>
            <person name="Dai P.F."/>
            <person name="Guo W.B."/>
            <person name="Han X.H."/>
            <person name="Huang E.J."/>
            <person name="Li L.F."/>
            <person name="Wei W."/>
            <person name="Gao Y.C."/>
            <person name="Liu J.Z."/>
            <person name="Shao H.Z."/>
            <person name="Wang X."/>
            <person name="Wang C.C."/>
            <person name="Yang T.C."/>
            <person name="Huo Q.B."/>
            <person name="Li W."/>
            <person name="Chen H.Y."/>
            <person name="Chen S.E."/>
            <person name="Zhou L.G."/>
            <person name="Ni X.B."/>
            <person name="Tian J.H."/>
            <person name="Sheng Y."/>
            <person name="Liu T."/>
            <person name="Pan Y.S."/>
            <person name="Xia L.Y."/>
            <person name="Li J."/>
            <person name="Zhao F."/>
            <person name="Cao W.C."/>
        </authorList>
    </citation>
    <scope>NUCLEOTIDE SEQUENCE [LARGE SCALE GENOMIC DNA]</scope>
    <source>
        <tissue evidence="1">Larvae</tissue>
    </source>
</reference>
<accession>A0AC60QNJ6</accession>
<sequence>MNVLRAVQVFSPQVTAALEHLQQNSRVCSLLFTFRDATSTINFMTPPTMEVAAKCPSPEKTMTDYCGCKMSFAATKHTVPVLFSTNSTVEVTRFLLRKGVSYVLTRKFNSDPIEALFGQLRFMCGGNGALDARAVTTALDHIVTKKALPSKGVAVQDEDAEEAAASRHVQGASNSARRGYVGRTFQRLPSSGAGLARSAPGELRR</sequence>
<name>A0AC60QNJ6_IXOPE</name>
<dbReference type="EMBL" id="JABSTQ010006241">
    <property type="protein sequence ID" value="KAG0437677.1"/>
    <property type="molecule type" value="Genomic_DNA"/>
</dbReference>
<organism evidence="1 2">
    <name type="scientific">Ixodes persulcatus</name>
    <name type="common">Taiga tick</name>
    <dbReference type="NCBI Taxonomy" id="34615"/>
    <lineage>
        <taxon>Eukaryota</taxon>
        <taxon>Metazoa</taxon>
        <taxon>Ecdysozoa</taxon>
        <taxon>Arthropoda</taxon>
        <taxon>Chelicerata</taxon>
        <taxon>Arachnida</taxon>
        <taxon>Acari</taxon>
        <taxon>Parasitiformes</taxon>
        <taxon>Ixodida</taxon>
        <taxon>Ixodoidea</taxon>
        <taxon>Ixodidae</taxon>
        <taxon>Ixodinae</taxon>
        <taxon>Ixodes</taxon>
    </lineage>
</organism>
<evidence type="ECO:0000313" key="2">
    <source>
        <dbReference type="Proteomes" id="UP000805193"/>
    </source>
</evidence>
<proteinExistence type="predicted"/>